<dbReference type="EMBL" id="JYDT01000102">
    <property type="protein sequence ID" value="KRY84950.1"/>
    <property type="molecule type" value="Genomic_DNA"/>
</dbReference>
<accession>A0A0V1FFW6</accession>
<feature type="transmembrane region" description="Helical" evidence="1">
    <location>
        <begin position="71"/>
        <end position="90"/>
    </location>
</feature>
<feature type="transmembrane region" description="Helical" evidence="1">
    <location>
        <begin position="34"/>
        <end position="51"/>
    </location>
</feature>
<proteinExistence type="predicted"/>
<comment type="caution">
    <text evidence="2">The sequence shown here is derived from an EMBL/GenBank/DDBJ whole genome shotgun (WGS) entry which is preliminary data.</text>
</comment>
<evidence type="ECO:0000313" key="3">
    <source>
        <dbReference type="Proteomes" id="UP000054995"/>
    </source>
</evidence>
<sequence>MQTIENPIKPRISVKTNIPPAVSKIMLKRTERQNGTFCSIVSGCALVLILANFLPAQQPVTLDQIWSFDNLFHPLMMMMMMMMITIITHAQTLRTRNGTRFSFDIAMDGLALMISLKFNAKFRFQKFLQKIKISHQQAGRLIQLDM</sequence>
<keyword evidence="1" id="KW-1133">Transmembrane helix</keyword>
<dbReference type="Proteomes" id="UP000054995">
    <property type="component" value="Unassembled WGS sequence"/>
</dbReference>
<evidence type="ECO:0000313" key="2">
    <source>
        <dbReference type="EMBL" id="KRY84950.1"/>
    </source>
</evidence>
<reference evidence="2 3" key="1">
    <citation type="submission" date="2015-01" db="EMBL/GenBank/DDBJ databases">
        <title>Evolution of Trichinella species and genotypes.</title>
        <authorList>
            <person name="Korhonen P.K."/>
            <person name="Edoardo P."/>
            <person name="Giuseppe L.R."/>
            <person name="Gasser R.B."/>
        </authorList>
    </citation>
    <scope>NUCLEOTIDE SEQUENCE [LARGE SCALE GENOMIC DNA]</scope>
    <source>
        <strain evidence="2">ISS470</strain>
    </source>
</reference>
<keyword evidence="3" id="KW-1185">Reference proteome</keyword>
<keyword evidence="1" id="KW-0812">Transmembrane</keyword>
<evidence type="ECO:0000256" key="1">
    <source>
        <dbReference type="SAM" id="Phobius"/>
    </source>
</evidence>
<protein>
    <submittedName>
        <fullName evidence="2">Uncharacterized protein</fullName>
    </submittedName>
</protein>
<keyword evidence="1" id="KW-0472">Membrane</keyword>
<dbReference type="AlphaFoldDB" id="A0A0V1FFW6"/>
<organism evidence="2 3">
    <name type="scientific">Trichinella pseudospiralis</name>
    <name type="common">Parasitic roundworm</name>
    <dbReference type="NCBI Taxonomy" id="6337"/>
    <lineage>
        <taxon>Eukaryota</taxon>
        <taxon>Metazoa</taxon>
        <taxon>Ecdysozoa</taxon>
        <taxon>Nematoda</taxon>
        <taxon>Enoplea</taxon>
        <taxon>Dorylaimia</taxon>
        <taxon>Trichinellida</taxon>
        <taxon>Trichinellidae</taxon>
        <taxon>Trichinella</taxon>
    </lineage>
</organism>
<gene>
    <name evidence="2" type="ORF">T4D_11525</name>
</gene>
<name>A0A0V1FFW6_TRIPS</name>